<proteinExistence type="predicted"/>
<comment type="caution">
    <text evidence="1">The sequence shown here is derived from an EMBL/GenBank/DDBJ whole genome shotgun (WGS) entry which is preliminary data.</text>
</comment>
<organism evidence="1 2">
    <name type="scientific">Phodopus roborovskii</name>
    <name type="common">Roborovski's desert hamster</name>
    <name type="synonym">Cricetulus roborovskii</name>
    <dbReference type="NCBI Taxonomy" id="109678"/>
    <lineage>
        <taxon>Eukaryota</taxon>
        <taxon>Metazoa</taxon>
        <taxon>Chordata</taxon>
        <taxon>Craniata</taxon>
        <taxon>Vertebrata</taxon>
        <taxon>Euteleostomi</taxon>
        <taxon>Mammalia</taxon>
        <taxon>Eutheria</taxon>
        <taxon>Euarchontoglires</taxon>
        <taxon>Glires</taxon>
        <taxon>Rodentia</taxon>
        <taxon>Myomorpha</taxon>
        <taxon>Muroidea</taxon>
        <taxon>Cricetidae</taxon>
        <taxon>Cricetinae</taxon>
        <taxon>Phodopus</taxon>
    </lineage>
</organism>
<dbReference type="Proteomes" id="UP001152836">
    <property type="component" value="Unassembled WGS sequence"/>
</dbReference>
<reference evidence="1" key="1">
    <citation type="submission" date="2022-06" db="EMBL/GenBank/DDBJ databases">
        <authorList>
            <person name="Andreotti S."/>
            <person name="Wyler E."/>
        </authorList>
    </citation>
    <scope>NUCLEOTIDE SEQUENCE</scope>
</reference>
<dbReference type="Pfam" id="PF15214">
    <property type="entry name" value="PXT1"/>
    <property type="match status" value="1"/>
</dbReference>
<evidence type="ECO:0000313" key="2">
    <source>
        <dbReference type="Proteomes" id="UP001152836"/>
    </source>
</evidence>
<accession>A0AAU9ZB86</accession>
<name>A0AAU9ZB86_PHORO</name>
<dbReference type="EMBL" id="CALSGD010001418">
    <property type="protein sequence ID" value="CAH6789951.1"/>
    <property type="molecule type" value="Genomic_DNA"/>
</dbReference>
<evidence type="ECO:0000313" key="1">
    <source>
        <dbReference type="EMBL" id="CAH6789951.1"/>
    </source>
</evidence>
<sequence length="71" mass="8269">METQRGPVSKDKIKPQIKAYVQRKVGDSSRSRGILMSPEGLHFLQEARDELAPFLVLEFLRGHVLLRFFWN</sequence>
<gene>
    <name evidence="1" type="primary">Pxt1</name>
    <name evidence="1" type="ORF">PHOROB_LOCUS7373</name>
</gene>
<dbReference type="AlphaFoldDB" id="A0AAU9ZB86"/>
<dbReference type="InterPro" id="IPR029186">
    <property type="entry name" value="PXT1"/>
</dbReference>
<keyword evidence="2" id="KW-1185">Reference proteome</keyword>
<protein>
    <submittedName>
        <fullName evidence="1">Pxt1 protein</fullName>
    </submittedName>
</protein>